<dbReference type="InterPro" id="IPR037165">
    <property type="entry name" value="AldOxase/xan_DH_Mopterin-bd_sf"/>
</dbReference>
<dbReference type="InterPro" id="IPR008274">
    <property type="entry name" value="AldOxase/xan_DH_MoCoBD1"/>
</dbReference>
<comment type="caution">
    <text evidence="3">The sequence shown here is derived from an EMBL/GenBank/DDBJ whole genome shotgun (WGS) entry which is preliminary data.</text>
</comment>
<dbReference type="Pfam" id="PF02738">
    <property type="entry name" value="MoCoBD_1"/>
    <property type="match status" value="1"/>
</dbReference>
<reference evidence="3" key="1">
    <citation type="submission" date="2020-09" db="EMBL/GenBank/DDBJ databases">
        <title>A novel bacterium of genus Paenibacillus, isolated from South China Sea.</title>
        <authorList>
            <person name="Huang H."/>
            <person name="Mo K."/>
            <person name="Hu Y."/>
        </authorList>
    </citation>
    <scope>NUCLEOTIDE SEQUENCE</scope>
    <source>
        <strain evidence="3">IB182496</strain>
    </source>
</reference>
<dbReference type="SUPFAM" id="SSF54665">
    <property type="entry name" value="CO dehydrogenase molybdoprotein N-domain-like"/>
    <property type="match status" value="1"/>
</dbReference>
<dbReference type="RefSeq" id="WP_190914519.1">
    <property type="nucleotide sequence ID" value="NZ_JACXIZ010000008.1"/>
</dbReference>
<dbReference type="PANTHER" id="PTHR11908">
    <property type="entry name" value="XANTHINE DEHYDROGENASE"/>
    <property type="match status" value="1"/>
</dbReference>
<sequence>MLVNREASGPRWRPRPDGPDKVTGRLAYLTDRTAPGMLYGRVLRSAHPHARLLGVDTAAAAALPGVRAVLTAADVPGHNGYGIARPHQPVFCTDRVRYVGDAIAAVAADTPELAARALALIEVRYAPLPVLDDPQAALAEDAALLHPEGNVLHSAAYTRGEIAAGFAACAHIVEAVYETPRQMHAYMETEGGLFVPEPDGRLSVYAASQHGRMDRLQLARILDRPECEIRVVSSPIGGSFGGKDELNVQPYGALLALRCGRPVKVHHTRAESVRAGIKRHPMRIAMRTGADSAGRLLAHEVDIVADTGAYATLGAEVLNFAVEHALGLYRCPNVTVTGRAVYTNNGVSGEFRGFGGNQALFALEGQMDRLAARMKVDPWLLRGLNLRRAADPGPLGQRIAPTDGARQVWAALE</sequence>
<protein>
    <submittedName>
        <fullName evidence="3">Molybdopterin-dependent oxidoreductase</fullName>
    </submittedName>
</protein>
<proteinExistence type="predicted"/>
<dbReference type="Pfam" id="PF01315">
    <property type="entry name" value="Ald_Xan_dh_C"/>
    <property type="match status" value="1"/>
</dbReference>
<accession>A0A927BRB5</accession>
<dbReference type="Gene3D" id="3.30.365.10">
    <property type="entry name" value="Aldehyde oxidase/xanthine dehydrogenase, molybdopterin binding domain"/>
    <property type="match status" value="2"/>
</dbReference>
<feature type="region of interest" description="Disordered" evidence="1">
    <location>
        <begin position="1"/>
        <end position="20"/>
    </location>
</feature>
<dbReference type="InterPro" id="IPR036856">
    <property type="entry name" value="Ald_Oxase/Xan_DH_a/b_sf"/>
</dbReference>
<dbReference type="SUPFAM" id="SSF56003">
    <property type="entry name" value="Molybdenum cofactor-binding domain"/>
    <property type="match status" value="1"/>
</dbReference>
<organism evidence="3 4">
    <name type="scientific">Paenibacillus sabuli</name>
    <dbReference type="NCBI Taxonomy" id="2772509"/>
    <lineage>
        <taxon>Bacteria</taxon>
        <taxon>Bacillati</taxon>
        <taxon>Bacillota</taxon>
        <taxon>Bacilli</taxon>
        <taxon>Bacillales</taxon>
        <taxon>Paenibacillaceae</taxon>
        <taxon>Paenibacillus</taxon>
    </lineage>
</organism>
<dbReference type="GO" id="GO:0016491">
    <property type="term" value="F:oxidoreductase activity"/>
    <property type="evidence" value="ECO:0007669"/>
    <property type="project" value="InterPro"/>
</dbReference>
<keyword evidence="4" id="KW-1185">Reference proteome</keyword>
<dbReference type="EMBL" id="JACXIZ010000008">
    <property type="protein sequence ID" value="MBD2844119.1"/>
    <property type="molecule type" value="Genomic_DNA"/>
</dbReference>
<dbReference type="GO" id="GO:0005506">
    <property type="term" value="F:iron ion binding"/>
    <property type="evidence" value="ECO:0007669"/>
    <property type="project" value="InterPro"/>
</dbReference>
<gene>
    <name evidence="3" type="ORF">IDH44_02880</name>
</gene>
<feature type="non-terminal residue" evidence="3">
    <location>
        <position position="413"/>
    </location>
</feature>
<dbReference type="Gene3D" id="3.90.1170.50">
    <property type="entry name" value="Aldehyde oxidase/xanthine dehydrogenase, a/b hammerhead"/>
    <property type="match status" value="1"/>
</dbReference>
<name>A0A927BRB5_9BACL</name>
<dbReference type="AlphaFoldDB" id="A0A927BRB5"/>
<dbReference type="Proteomes" id="UP000621560">
    <property type="component" value="Unassembled WGS sequence"/>
</dbReference>
<dbReference type="PANTHER" id="PTHR11908:SF157">
    <property type="entry name" value="XANTHINE DEHYDROGENASE SUBUNIT D-RELATED"/>
    <property type="match status" value="1"/>
</dbReference>
<dbReference type="SMART" id="SM01008">
    <property type="entry name" value="Ald_Xan_dh_C"/>
    <property type="match status" value="1"/>
</dbReference>
<evidence type="ECO:0000313" key="3">
    <source>
        <dbReference type="EMBL" id="MBD2844119.1"/>
    </source>
</evidence>
<evidence type="ECO:0000259" key="2">
    <source>
        <dbReference type="SMART" id="SM01008"/>
    </source>
</evidence>
<evidence type="ECO:0000256" key="1">
    <source>
        <dbReference type="SAM" id="MobiDB-lite"/>
    </source>
</evidence>
<dbReference type="InterPro" id="IPR000674">
    <property type="entry name" value="Ald_Oxase/Xan_DH_a/b"/>
</dbReference>
<feature type="domain" description="Aldehyde oxidase/xanthine dehydrogenase a/b hammerhead" evidence="2">
    <location>
        <begin position="23"/>
        <end position="129"/>
    </location>
</feature>
<evidence type="ECO:0000313" key="4">
    <source>
        <dbReference type="Proteomes" id="UP000621560"/>
    </source>
</evidence>
<dbReference type="InterPro" id="IPR016208">
    <property type="entry name" value="Ald_Oxase/xanthine_DH-like"/>
</dbReference>